<name>A0A081PXK9_STRMT</name>
<dbReference type="Proteomes" id="UP000028090">
    <property type="component" value="Unassembled WGS sequence"/>
</dbReference>
<dbReference type="EMBL" id="JPFU01000012">
    <property type="protein sequence ID" value="KEQ35432.1"/>
    <property type="molecule type" value="Genomic_DNA"/>
</dbReference>
<dbReference type="RefSeq" id="WP_235219608.1">
    <property type="nucleotide sequence ID" value="NZ_JPFU01000012.1"/>
</dbReference>
<accession>A0A081PXK9</accession>
<dbReference type="PATRIC" id="fig|28037.95.peg.878"/>
<gene>
    <name evidence="1" type="ORF">SK629_0941</name>
</gene>
<sequence length="51" mass="5835">MRSQSLETDIAYLKDMVLYLDKAVAVLEKTRRYNLPLDDDMVVDSIAMNLG</sequence>
<protein>
    <submittedName>
        <fullName evidence="1">Uncharacterized protein</fullName>
    </submittedName>
</protein>
<comment type="caution">
    <text evidence="1">The sequence shown here is derived from an EMBL/GenBank/DDBJ whole genome shotgun (WGS) entry which is preliminary data.</text>
</comment>
<organism evidence="1 2">
    <name type="scientific">Streptococcus mitis</name>
    <dbReference type="NCBI Taxonomy" id="28037"/>
    <lineage>
        <taxon>Bacteria</taxon>
        <taxon>Bacillati</taxon>
        <taxon>Bacillota</taxon>
        <taxon>Bacilli</taxon>
        <taxon>Lactobacillales</taxon>
        <taxon>Streptococcaceae</taxon>
        <taxon>Streptococcus</taxon>
        <taxon>Streptococcus mitis group</taxon>
    </lineage>
</organism>
<proteinExistence type="predicted"/>
<dbReference type="AlphaFoldDB" id="A0A081PXK9"/>
<evidence type="ECO:0000313" key="1">
    <source>
        <dbReference type="EMBL" id="KEQ35432.1"/>
    </source>
</evidence>
<evidence type="ECO:0000313" key="2">
    <source>
        <dbReference type="Proteomes" id="UP000028090"/>
    </source>
</evidence>
<reference evidence="1 2" key="1">
    <citation type="submission" date="2014-05" db="EMBL/GenBank/DDBJ databases">
        <authorList>
            <person name="Daugherty S.C."/>
            <person name="Tallon L.J."/>
            <person name="Sadzewicz L."/>
            <person name="Kilian M."/>
            <person name="Tettelin H."/>
        </authorList>
    </citation>
    <scope>NUCLEOTIDE SEQUENCE [LARGE SCALE GENOMIC DNA]</scope>
    <source>
        <strain evidence="1 2">SK629</strain>
    </source>
</reference>